<evidence type="ECO:0000313" key="2">
    <source>
        <dbReference type="EMBL" id="RKP04726.1"/>
    </source>
</evidence>
<sequence length="837" mass="93906">MADEVYGTVFTRKTVKRDPIDADLDPNNIDRYLDPKKLPSGTKPYILSMLKKLKQARTCINANQYRYANFFNSKHYKRPSGANPSGEGSSSSRNEEGQAEPLPFQADEKELRFVQSHIDQLKGHEFFELVNSECDIRALIYSFLMETRPRLIKKLNLRMFAARDFKIYSGAAHRQKDDLQKKTYGLDVKPDFRLSIMLDALLGQEIRTTGIHPDHILEREVCFMQSEIKKGTEQSKSIRAKFYFQMVDAICRQEALLYGYTSENEIDNKPYPPFCVGSFAHGLEIDFYLGVSAHPGQNRRGYAIYLYKTVNLSPTRDGVIDETNYIEASVAFCNQVDLVLERLGHDHTGLKSGDRDAKRQVLNEISKKAESDARPNKRRRGNENQGGNDGAGGGNSDAVTYGSRDHVNCVWRTLEEANVIRRDSFKPLYPEARFSGRHSTDSCDSADNTDSESDMDEEQPFDSPSWMARAVSPDGQKIFIKVFSDTYFGQYEIWVNKLILRAAKLRSNMPITPQYGQLDGRVTKMGWTGECDGYPILVMNAEQEAKQPISTPMQLAKFAQDVATTLAILHDDVKVVHGDIKPKNLLVTKNDDGEQPNQSIKCEAIHALVTKMMDPVSEERPHARDVAEKAKSIQETLKTPSRNKTGSFRRAHTVTFESVDSTELHAGGSGIFHRSDSQDSLRPPSLVHGSSSSDNLPSNDPSPTKTEESPCPKAPSYLIVMEDSTELHAGGSGIFHRSGSQVLLRPPSLIHGSSSSDTSPSNDPSPTKAEESPCPKAPSYLEVVVEDTSQQQQAQQQQAQQQQAQQQQAQQPKTLQKTPPNKRTRQQRRRKAARRKP</sequence>
<evidence type="ECO:0000313" key="4">
    <source>
        <dbReference type="Proteomes" id="UP000271241"/>
    </source>
</evidence>
<feature type="compositionally biased region" description="Low complexity" evidence="1">
    <location>
        <begin position="753"/>
        <end position="767"/>
    </location>
</feature>
<reference evidence="2" key="2">
    <citation type="submission" date="2018-07" db="EMBL/GenBank/DDBJ databases">
        <title>Leveraging single-cell genomics to expand the Fungal Tree of Life.</title>
        <authorList>
            <consortium name="DOE Joint Genome Institute"/>
            <person name="Ahrendt S.R."/>
            <person name="Quandt C.A."/>
            <person name="Ciobanu D."/>
            <person name="Clum A."/>
            <person name="Salamov A."/>
            <person name="Andreopoulos B."/>
            <person name="Cheng J.-F."/>
            <person name="Woyke T."/>
            <person name="Pelin A."/>
            <person name="Henrissat B."/>
            <person name="Reynolds N."/>
            <person name="Benny G.L."/>
            <person name="Smith M.E."/>
            <person name="James T.Y."/>
            <person name="Grigoriev I.V."/>
        </authorList>
    </citation>
    <scope>NUCLEOTIDE SEQUENCE</scope>
    <source>
        <strain evidence="2">RSA 1356</strain>
    </source>
</reference>
<dbReference type="EMBL" id="KZ992613">
    <property type="protein sequence ID" value="RKP08335.1"/>
    <property type="molecule type" value="Genomic_DNA"/>
</dbReference>
<feature type="region of interest" description="Disordered" evidence="1">
    <location>
        <begin position="78"/>
        <end position="100"/>
    </location>
</feature>
<feature type="region of interest" description="Disordered" evidence="1">
    <location>
        <begin position="667"/>
        <end position="713"/>
    </location>
</feature>
<protein>
    <recommendedName>
        <fullName evidence="5">Protein kinase domain-containing protein</fullName>
    </recommendedName>
</protein>
<feature type="region of interest" description="Disordered" evidence="1">
    <location>
        <begin position="617"/>
        <end position="650"/>
    </location>
</feature>
<feature type="compositionally biased region" description="Acidic residues" evidence="1">
    <location>
        <begin position="447"/>
        <end position="460"/>
    </location>
</feature>
<dbReference type="Proteomes" id="UP000271241">
    <property type="component" value="Unassembled WGS sequence"/>
</dbReference>
<dbReference type="SUPFAM" id="SSF56112">
    <property type="entry name" value="Protein kinase-like (PK-like)"/>
    <property type="match status" value="1"/>
</dbReference>
<keyword evidence="4" id="KW-1185">Reference proteome</keyword>
<feature type="region of interest" description="Disordered" evidence="1">
    <location>
        <begin position="435"/>
        <end position="463"/>
    </location>
</feature>
<dbReference type="STRING" id="78915.A0A4P9XGH0"/>
<dbReference type="Gene3D" id="1.10.510.10">
    <property type="entry name" value="Transferase(Phosphotransferase) domain 1"/>
    <property type="match status" value="1"/>
</dbReference>
<feature type="region of interest" description="Disordered" evidence="1">
    <location>
        <begin position="365"/>
        <end position="399"/>
    </location>
</feature>
<dbReference type="InterPro" id="IPR011009">
    <property type="entry name" value="Kinase-like_dom_sf"/>
</dbReference>
<evidence type="ECO:0000313" key="3">
    <source>
        <dbReference type="EMBL" id="RKP08335.1"/>
    </source>
</evidence>
<feature type="compositionally biased region" description="Basic and acidic residues" evidence="1">
    <location>
        <begin position="617"/>
        <end position="632"/>
    </location>
</feature>
<proteinExistence type="predicted"/>
<name>A0A4P9XGH0_9FUNG</name>
<feature type="region of interest" description="Disordered" evidence="1">
    <location>
        <begin position="745"/>
        <end position="837"/>
    </location>
</feature>
<evidence type="ECO:0000256" key="1">
    <source>
        <dbReference type="SAM" id="MobiDB-lite"/>
    </source>
</evidence>
<dbReference type="AlphaFoldDB" id="A0A4P9XGH0"/>
<feature type="compositionally biased region" description="Basic and acidic residues" evidence="1">
    <location>
        <begin position="365"/>
        <end position="375"/>
    </location>
</feature>
<evidence type="ECO:0008006" key="5">
    <source>
        <dbReference type="Google" id="ProtNLM"/>
    </source>
</evidence>
<dbReference type="EMBL" id="KZ993497">
    <property type="protein sequence ID" value="RKP04726.1"/>
    <property type="molecule type" value="Genomic_DNA"/>
</dbReference>
<gene>
    <name evidence="3" type="ORF">THASP1DRAFT_29867</name>
    <name evidence="2" type="ORF">THASP1DRAFT_33471</name>
</gene>
<accession>A0A4P9XGH0</accession>
<feature type="compositionally biased region" description="Basic residues" evidence="1">
    <location>
        <begin position="820"/>
        <end position="837"/>
    </location>
</feature>
<feature type="compositionally biased region" description="Low complexity" evidence="1">
    <location>
        <begin position="79"/>
        <end position="92"/>
    </location>
</feature>
<organism evidence="2 4">
    <name type="scientific">Thamnocephalis sphaerospora</name>
    <dbReference type="NCBI Taxonomy" id="78915"/>
    <lineage>
        <taxon>Eukaryota</taxon>
        <taxon>Fungi</taxon>
        <taxon>Fungi incertae sedis</taxon>
        <taxon>Zoopagomycota</taxon>
        <taxon>Zoopagomycotina</taxon>
        <taxon>Zoopagomycetes</taxon>
        <taxon>Zoopagales</taxon>
        <taxon>Sigmoideomycetaceae</taxon>
        <taxon>Thamnocephalis</taxon>
    </lineage>
</organism>
<feature type="compositionally biased region" description="Polar residues" evidence="1">
    <location>
        <begin position="633"/>
        <end position="646"/>
    </location>
</feature>
<dbReference type="OrthoDB" id="626167at2759"/>
<reference evidence="4" key="1">
    <citation type="journal article" date="2018" name="Nat. Microbiol.">
        <title>Leveraging single-cell genomics to expand the fungal tree of life.</title>
        <authorList>
            <person name="Ahrendt S.R."/>
            <person name="Quandt C.A."/>
            <person name="Ciobanu D."/>
            <person name="Clum A."/>
            <person name="Salamov A."/>
            <person name="Andreopoulos B."/>
            <person name="Cheng J.F."/>
            <person name="Woyke T."/>
            <person name="Pelin A."/>
            <person name="Henrissat B."/>
            <person name="Reynolds N.K."/>
            <person name="Benny G.L."/>
            <person name="Smith M.E."/>
            <person name="James T.Y."/>
            <person name="Grigoriev I.V."/>
        </authorList>
    </citation>
    <scope>NUCLEOTIDE SEQUENCE [LARGE SCALE GENOMIC DNA]</scope>
    <source>
        <strain evidence="4">RSA 1356</strain>
    </source>
</reference>
<feature type="compositionally biased region" description="Low complexity" evidence="1">
    <location>
        <begin position="690"/>
        <end position="703"/>
    </location>
</feature>
<feature type="compositionally biased region" description="Low complexity" evidence="1">
    <location>
        <begin position="790"/>
        <end position="811"/>
    </location>
</feature>